<feature type="compositionally biased region" description="Basic and acidic residues" evidence="1">
    <location>
        <begin position="189"/>
        <end position="202"/>
    </location>
</feature>
<evidence type="ECO:0000313" key="2">
    <source>
        <dbReference type="EMBL" id="KAJ7625803.1"/>
    </source>
</evidence>
<accession>A0AAD7BMX3</accession>
<evidence type="ECO:0000256" key="1">
    <source>
        <dbReference type="SAM" id="MobiDB-lite"/>
    </source>
</evidence>
<name>A0AAD7BMX3_9AGAR</name>
<keyword evidence="3" id="KW-1185">Reference proteome</keyword>
<sequence>MTILHNQTFDAYVPSDGAQLYAISNLTPAYIPFETLQLVPLSRAHTESFAYAKRLTPPSIFNHVLRCFYFGLALLYTGFPSRTPGVPQISFNELTMRLYHTTILHDLGMSNIPEGMHDPSHGMTFELQSAVMAYNHLHKAAPELDAYQVGDIVDCGQLFGESDVNVPRVVVRRRGVQWYRFARDEFHEPVESQDGAGDRDEVPSGPILQRGVEQV</sequence>
<feature type="region of interest" description="Disordered" evidence="1">
    <location>
        <begin position="189"/>
        <end position="215"/>
    </location>
</feature>
<reference evidence="2" key="1">
    <citation type="submission" date="2023-03" db="EMBL/GenBank/DDBJ databases">
        <title>Massive genome expansion in bonnet fungi (Mycena s.s.) driven by repeated elements and novel gene families across ecological guilds.</title>
        <authorList>
            <consortium name="Lawrence Berkeley National Laboratory"/>
            <person name="Harder C.B."/>
            <person name="Miyauchi S."/>
            <person name="Viragh M."/>
            <person name="Kuo A."/>
            <person name="Thoen E."/>
            <person name="Andreopoulos B."/>
            <person name="Lu D."/>
            <person name="Skrede I."/>
            <person name="Drula E."/>
            <person name="Henrissat B."/>
            <person name="Morin E."/>
            <person name="Kohler A."/>
            <person name="Barry K."/>
            <person name="LaButti K."/>
            <person name="Morin E."/>
            <person name="Salamov A."/>
            <person name="Lipzen A."/>
            <person name="Mereny Z."/>
            <person name="Hegedus B."/>
            <person name="Baldrian P."/>
            <person name="Stursova M."/>
            <person name="Weitz H."/>
            <person name="Taylor A."/>
            <person name="Grigoriev I.V."/>
            <person name="Nagy L.G."/>
            <person name="Martin F."/>
            <person name="Kauserud H."/>
        </authorList>
    </citation>
    <scope>NUCLEOTIDE SEQUENCE</scope>
    <source>
        <strain evidence="2">9284</strain>
    </source>
</reference>
<evidence type="ECO:0008006" key="4">
    <source>
        <dbReference type="Google" id="ProtNLM"/>
    </source>
</evidence>
<gene>
    <name evidence="2" type="ORF">FB45DRAFT_922339</name>
</gene>
<dbReference type="AlphaFoldDB" id="A0AAD7BMX3"/>
<evidence type="ECO:0000313" key="3">
    <source>
        <dbReference type="Proteomes" id="UP001221142"/>
    </source>
</evidence>
<dbReference type="Proteomes" id="UP001221142">
    <property type="component" value="Unassembled WGS sequence"/>
</dbReference>
<dbReference type="EMBL" id="JARKIF010000012">
    <property type="protein sequence ID" value="KAJ7625803.1"/>
    <property type="molecule type" value="Genomic_DNA"/>
</dbReference>
<organism evidence="2 3">
    <name type="scientific">Roridomyces roridus</name>
    <dbReference type="NCBI Taxonomy" id="1738132"/>
    <lineage>
        <taxon>Eukaryota</taxon>
        <taxon>Fungi</taxon>
        <taxon>Dikarya</taxon>
        <taxon>Basidiomycota</taxon>
        <taxon>Agaricomycotina</taxon>
        <taxon>Agaricomycetes</taxon>
        <taxon>Agaricomycetidae</taxon>
        <taxon>Agaricales</taxon>
        <taxon>Marasmiineae</taxon>
        <taxon>Mycenaceae</taxon>
        <taxon>Roridomyces</taxon>
    </lineage>
</organism>
<protein>
    <recommendedName>
        <fullName evidence="4">HD domain-containing protein</fullName>
    </recommendedName>
</protein>
<comment type="caution">
    <text evidence="2">The sequence shown here is derived from an EMBL/GenBank/DDBJ whole genome shotgun (WGS) entry which is preliminary data.</text>
</comment>
<proteinExistence type="predicted"/>